<name>A0ABD1NAL9_9FABA</name>
<protein>
    <submittedName>
        <fullName evidence="1">Uncharacterized protein</fullName>
    </submittedName>
</protein>
<evidence type="ECO:0000313" key="1">
    <source>
        <dbReference type="EMBL" id="KAL2344747.1"/>
    </source>
</evidence>
<comment type="caution">
    <text evidence="1">The sequence shown here is derived from an EMBL/GenBank/DDBJ whole genome shotgun (WGS) entry which is preliminary data.</text>
</comment>
<proteinExistence type="predicted"/>
<organism evidence="1 2">
    <name type="scientific">Flemingia macrophylla</name>
    <dbReference type="NCBI Taxonomy" id="520843"/>
    <lineage>
        <taxon>Eukaryota</taxon>
        <taxon>Viridiplantae</taxon>
        <taxon>Streptophyta</taxon>
        <taxon>Embryophyta</taxon>
        <taxon>Tracheophyta</taxon>
        <taxon>Spermatophyta</taxon>
        <taxon>Magnoliopsida</taxon>
        <taxon>eudicotyledons</taxon>
        <taxon>Gunneridae</taxon>
        <taxon>Pentapetalae</taxon>
        <taxon>rosids</taxon>
        <taxon>fabids</taxon>
        <taxon>Fabales</taxon>
        <taxon>Fabaceae</taxon>
        <taxon>Papilionoideae</taxon>
        <taxon>50 kb inversion clade</taxon>
        <taxon>NPAAA clade</taxon>
        <taxon>indigoferoid/millettioid clade</taxon>
        <taxon>Phaseoleae</taxon>
        <taxon>Flemingia</taxon>
    </lineage>
</organism>
<dbReference type="AlphaFoldDB" id="A0ABD1NAL9"/>
<dbReference type="EMBL" id="JBGMDY010000002">
    <property type="protein sequence ID" value="KAL2344747.1"/>
    <property type="molecule type" value="Genomic_DNA"/>
</dbReference>
<sequence>MRIKAIVVVVIDSSSICSNAIFVNQVVLEEKKEVDITTGQTSHRIIRGIHDKVVIHGFVAYSAGKFVLGGLADGLRELKIILYDQYLIKSHRF</sequence>
<reference evidence="1 2" key="1">
    <citation type="submission" date="2024-08" db="EMBL/GenBank/DDBJ databases">
        <title>Insights into the chromosomal genome structure of Flemingia macrophylla.</title>
        <authorList>
            <person name="Ding Y."/>
            <person name="Zhao Y."/>
            <person name="Bi W."/>
            <person name="Wu M."/>
            <person name="Zhao G."/>
            <person name="Gong Y."/>
            <person name="Li W."/>
            <person name="Zhang P."/>
        </authorList>
    </citation>
    <scope>NUCLEOTIDE SEQUENCE [LARGE SCALE GENOMIC DNA]</scope>
    <source>
        <strain evidence="1">DYQJB</strain>
        <tissue evidence="1">Leaf</tissue>
    </source>
</reference>
<dbReference type="Proteomes" id="UP001603857">
    <property type="component" value="Unassembled WGS sequence"/>
</dbReference>
<accession>A0ABD1NAL9</accession>
<keyword evidence="2" id="KW-1185">Reference proteome</keyword>
<gene>
    <name evidence="1" type="ORF">Fmac_006032</name>
</gene>
<evidence type="ECO:0000313" key="2">
    <source>
        <dbReference type="Proteomes" id="UP001603857"/>
    </source>
</evidence>